<proteinExistence type="predicted"/>
<keyword evidence="1" id="KW-0812">Transmembrane</keyword>
<gene>
    <name evidence="3" type="ORF">SAMN05216243_1512</name>
</gene>
<dbReference type="OrthoDB" id="5702018at2"/>
<keyword evidence="4" id="KW-1185">Reference proteome</keyword>
<feature type="domain" description="DUF1206" evidence="2">
    <location>
        <begin position="115"/>
        <end position="183"/>
    </location>
</feature>
<dbReference type="RefSeq" id="WP_093212672.1">
    <property type="nucleotide sequence ID" value="NZ_FNFL01000002.1"/>
</dbReference>
<keyword evidence="1" id="KW-1133">Transmembrane helix</keyword>
<dbReference type="STRING" id="407036.SAMN05216243_1512"/>
<sequence>MDIPTSKYKAKQQTTLRADQEIKPWIRWYGRLGYMAQGVVFALIGILSFMAAIGVGGKTASTSGMFQSLANMPLGEILIWIIGIGLLGYIVWQLIRAVKDPGNYGNGFRGIVIRVGFFVSAVIYGAISMKAIQIAVHAGSSNSGSEQAMSAKLLSQPFGPWVLAGLGTGIFIFGGYELFSGIKGSFMKKFKKSEMKAHEKKTARNAGRIGMISRGIIFGLVGFFFVRTALTTNPDKAKGLDGALAELAKQPFGQWMLGIVSVGFILFGLYQIIRGRYEYMSFGR</sequence>
<feature type="transmembrane region" description="Helical" evidence="1">
    <location>
        <begin position="32"/>
        <end position="57"/>
    </location>
</feature>
<feature type="domain" description="DUF1206" evidence="2">
    <location>
        <begin position="32"/>
        <end position="99"/>
    </location>
</feature>
<organism evidence="3 4">
    <name type="scientific">Sediminibacillus albus</name>
    <dbReference type="NCBI Taxonomy" id="407036"/>
    <lineage>
        <taxon>Bacteria</taxon>
        <taxon>Bacillati</taxon>
        <taxon>Bacillota</taxon>
        <taxon>Bacilli</taxon>
        <taxon>Bacillales</taxon>
        <taxon>Bacillaceae</taxon>
        <taxon>Sediminibacillus</taxon>
    </lineage>
</organism>
<feature type="domain" description="DUF1206" evidence="2">
    <location>
        <begin position="209"/>
        <end position="277"/>
    </location>
</feature>
<evidence type="ECO:0000259" key="2">
    <source>
        <dbReference type="Pfam" id="PF06724"/>
    </source>
</evidence>
<evidence type="ECO:0000313" key="3">
    <source>
        <dbReference type="EMBL" id="SDJ99980.1"/>
    </source>
</evidence>
<name>A0A1G8YD66_9BACI</name>
<feature type="transmembrane region" description="Helical" evidence="1">
    <location>
        <begin position="211"/>
        <end position="232"/>
    </location>
</feature>
<protein>
    <recommendedName>
        <fullName evidence="2">DUF1206 domain-containing protein</fullName>
    </recommendedName>
</protein>
<dbReference type="InterPro" id="IPR009597">
    <property type="entry name" value="DUF1206"/>
</dbReference>
<accession>A0A1G8YD66</accession>
<dbReference type="EMBL" id="FNFL01000002">
    <property type="protein sequence ID" value="SDJ99980.1"/>
    <property type="molecule type" value="Genomic_DNA"/>
</dbReference>
<dbReference type="Pfam" id="PF06724">
    <property type="entry name" value="DUF1206"/>
    <property type="match status" value="3"/>
</dbReference>
<evidence type="ECO:0000256" key="1">
    <source>
        <dbReference type="SAM" id="Phobius"/>
    </source>
</evidence>
<dbReference type="Proteomes" id="UP000198694">
    <property type="component" value="Unassembled WGS sequence"/>
</dbReference>
<reference evidence="3 4" key="1">
    <citation type="submission" date="2016-10" db="EMBL/GenBank/DDBJ databases">
        <authorList>
            <person name="de Groot N.N."/>
        </authorList>
    </citation>
    <scope>NUCLEOTIDE SEQUENCE [LARGE SCALE GENOMIC DNA]</scope>
    <source>
        <strain evidence="3 4">CGMCC 1.6502</strain>
    </source>
</reference>
<feature type="transmembrane region" description="Helical" evidence="1">
    <location>
        <begin position="158"/>
        <end position="179"/>
    </location>
</feature>
<feature type="transmembrane region" description="Helical" evidence="1">
    <location>
        <begin position="252"/>
        <end position="273"/>
    </location>
</feature>
<evidence type="ECO:0000313" key="4">
    <source>
        <dbReference type="Proteomes" id="UP000198694"/>
    </source>
</evidence>
<keyword evidence="1" id="KW-0472">Membrane</keyword>
<feature type="transmembrane region" description="Helical" evidence="1">
    <location>
        <begin position="115"/>
        <end position="138"/>
    </location>
</feature>
<dbReference type="AlphaFoldDB" id="A0A1G8YD66"/>
<feature type="transmembrane region" description="Helical" evidence="1">
    <location>
        <begin position="77"/>
        <end position="95"/>
    </location>
</feature>